<dbReference type="FunFam" id="1.10.240.10:FF:000006">
    <property type="entry name" value="Tyrosine--tRNA ligase"/>
    <property type="match status" value="1"/>
</dbReference>
<keyword evidence="7 10" id="KW-0648">Protein biosynthesis</keyword>
<dbReference type="HAMAP" id="MF_02007">
    <property type="entry name" value="Tyr_tRNA_synth_type2"/>
    <property type="match status" value="1"/>
</dbReference>
<dbReference type="FunFam" id="3.40.50.620:FF:000061">
    <property type="entry name" value="Tyrosine--tRNA ligase"/>
    <property type="match status" value="1"/>
</dbReference>
<reference evidence="13" key="1">
    <citation type="submission" date="2021-03" db="EMBL/GenBank/DDBJ databases">
        <title>Antimicrobial resistance genes in bacteria isolated from Japanese honey, and their potential for conferring macrolide and lincosamide resistance in the American foulbrood pathogen Paenibacillus larvae.</title>
        <authorList>
            <person name="Okamoto M."/>
            <person name="Kumagai M."/>
            <person name="Kanamori H."/>
            <person name="Takamatsu D."/>
        </authorList>
    </citation>
    <scope>NUCLEOTIDE SEQUENCE</scope>
    <source>
        <strain evidence="13">J2TS6</strain>
    </source>
</reference>
<dbReference type="PROSITE" id="PS50889">
    <property type="entry name" value="S4"/>
    <property type="match status" value="1"/>
</dbReference>
<dbReference type="InterPro" id="IPR036986">
    <property type="entry name" value="S4_RNA-bd_sf"/>
</dbReference>
<evidence type="ECO:0000256" key="6">
    <source>
        <dbReference type="ARBA" id="ARBA00022884"/>
    </source>
</evidence>
<keyword evidence="4 10" id="KW-0547">Nucleotide-binding</keyword>
<dbReference type="Pfam" id="PF00579">
    <property type="entry name" value="tRNA-synt_1b"/>
    <property type="match status" value="1"/>
</dbReference>
<evidence type="ECO:0000256" key="5">
    <source>
        <dbReference type="ARBA" id="ARBA00022840"/>
    </source>
</evidence>
<evidence type="ECO:0000256" key="10">
    <source>
        <dbReference type="HAMAP-Rule" id="MF_02007"/>
    </source>
</evidence>
<feature type="domain" description="RNA-binding S4" evidence="12">
    <location>
        <begin position="361"/>
        <end position="399"/>
    </location>
</feature>
<evidence type="ECO:0000256" key="2">
    <source>
        <dbReference type="ARBA" id="ARBA00022490"/>
    </source>
</evidence>
<evidence type="ECO:0000256" key="4">
    <source>
        <dbReference type="ARBA" id="ARBA00022741"/>
    </source>
</evidence>
<dbReference type="PROSITE" id="PS00178">
    <property type="entry name" value="AA_TRNA_LIGASE_I"/>
    <property type="match status" value="1"/>
</dbReference>
<dbReference type="NCBIfam" id="TIGR00234">
    <property type="entry name" value="tyrS"/>
    <property type="match status" value="1"/>
</dbReference>
<gene>
    <name evidence="10 13" type="primary">tyrS</name>
    <name evidence="13" type="ORF">J2TS6_57020</name>
</gene>
<dbReference type="InterPro" id="IPR024088">
    <property type="entry name" value="Tyr-tRNA-ligase_bac-type"/>
</dbReference>
<dbReference type="InterPro" id="IPR014729">
    <property type="entry name" value="Rossmann-like_a/b/a_fold"/>
</dbReference>
<dbReference type="Gene3D" id="3.10.290.10">
    <property type="entry name" value="RNA-binding S4 domain"/>
    <property type="match status" value="1"/>
</dbReference>
<evidence type="ECO:0000256" key="3">
    <source>
        <dbReference type="ARBA" id="ARBA00022598"/>
    </source>
</evidence>
<feature type="short sequence motif" description="'HIGH' region" evidence="10">
    <location>
        <begin position="57"/>
        <end position="66"/>
    </location>
</feature>
<keyword evidence="2 10" id="KW-0963">Cytoplasm</keyword>
<feature type="short sequence motif" description="'KMSKS' region" evidence="10">
    <location>
        <begin position="242"/>
        <end position="246"/>
    </location>
</feature>
<organism evidence="13 14">
    <name type="scientific">Paenibacillus albilobatus</name>
    <dbReference type="NCBI Taxonomy" id="2716884"/>
    <lineage>
        <taxon>Bacteria</taxon>
        <taxon>Bacillati</taxon>
        <taxon>Bacillota</taxon>
        <taxon>Bacilli</taxon>
        <taxon>Bacillales</taxon>
        <taxon>Paenibacillaceae</taxon>
        <taxon>Paenibacillus</taxon>
    </lineage>
</organism>
<evidence type="ECO:0000259" key="12">
    <source>
        <dbReference type="Pfam" id="PF01479"/>
    </source>
</evidence>
<keyword evidence="14" id="KW-1185">Reference proteome</keyword>
<keyword evidence="6 11" id="KW-0694">RNA-binding</keyword>
<dbReference type="InterPro" id="IPR002307">
    <property type="entry name" value="Tyr-tRNA-ligase"/>
</dbReference>
<dbReference type="CDD" id="cd00805">
    <property type="entry name" value="TyrRS_core"/>
    <property type="match status" value="1"/>
</dbReference>
<evidence type="ECO:0000256" key="7">
    <source>
        <dbReference type="ARBA" id="ARBA00022917"/>
    </source>
</evidence>
<dbReference type="EC" id="6.1.1.1" evidence="10"/>
<evidence type="ECO:0000256" key="1">
    <source>
        <dbReference type="ARBA" id="ARBA00011738"/>
    </source>
</evidence>
<dbReference type="GO" id="GO:0005829">
    <property type="term" value="C:cytosol"/>
    <property type="evidence" value="ECO:0007669"/>
    <property type="project" value="TreeGrafter"/>
</dbReference>
<comment type="function">
    <text evidence="10">Catalyzes the attachment of tyrosine to tRNA(Tyr) in a two-step reaction: tyrosine is first activated by ATP to form Tyr-AMP and then transferred to the acceptor end of tRNA(Tyr).</text>
</comment>
<accession>A0A919XLS6</accession>
<dbReference type="PRINTS" id="PR01040">
    <property type="entry name" value="TRNASYNTHTYR"/>
</dbReference>
<dbReference type="Proteomes" id="UP000679779">
    <property type="component" value="Unassembled WGS sequence"/>
</dbReference>
<name>A0A919XLS6_9BACL</name>
<dbReference type="PANTHER" id="PTHR11766">
    <property type="entry name" value="TYROSYL-TRNA SYNTHETASE"/>
    <property type="match status" value="1"/>
</dbReference>
<dbReference type="InterPro" id="IPR002305">
    <property type="entry name" value="aa-tRNA-synth_Ic"/>
</dbReference>
<dbReference type="RefSeq" id="WP_160044946.1">
    <property type="nucleotide sequence ID" value="NZ_BORQ01000011.1"/>
</dbReference>
<dbReference type="AlphaFoldDB" id="A0A919XLS6"/>
<dbReference type="Gene3D" id="3.40.50.620">
    <property type="entry name" value="HUPs"/>
    <property type="match status" value="1"/>
</dbReference>
<dbReference type="InterPro" id="IPR002942">
    <property type="entry name" value="S4_RNA-bd"/>
</dbReference>
<evidence type="ECO:0000256" key="11">
    <source>
        <dbReference type="PROSITE-ProRule" id="PRU00182"/>
    </source>
</evidence>
<comment type="similarity">
    <text evidence="10">Belongs to the class-I aminoacyl-tRNA synthetase family. TyrS type 2 subfamily.</text>
</comment>
<dbReference type="SUPFAM" id="SSF52374">
    <property type="entry name" value="Nucleotidylyl transferase"/>
    <property type="match status" value="1"/>
</dbReference>
<keyword evidence="3 10" id="KW-0436">Ligase</keyword>
<comment type="caution">
    <text evidence="13">The sequence shown here is derived from an EMBL/GenBank/DDBJ whole genome shotgun (WGS) entry which is preliminary data.</text>
</comment>
<comment type="subcellular location">
    <subcellularLocation>
        <location evidence="10">Cytoplasm</location>
    </subcellularLocation>
</comment>
<dbReference type="GO" id="GO:0004831">
    <property type="term" value="F:tyrosine-tRNA ligase activity"/>
    <property type="evidence" value="ECO:0007669"/>
    <property type="project" value="UniProtKB-UniRule"/>
</dbReference>
<dbReference type="InterPro" id="IPR001412">
    <property type="entry name" value="aa-tRNA-synth_I_CS"/>
</dbReference>
<dbReference type="SUPFAM" id="SSF55174">
    <property type="entry name" value="Alpha-L RNA-binding motif"/>
    <property type="match status" value="1"/>
</dbReference>
<proteinExistence type="inferred from homology"/>
<dbReference type="PANTHER" id="PTHR11766:SF1">
    <property type="entry name" value="TYROSINE--TRNA LIGASE"/>
    <property type="match status" value="1"/>
</dbReference>
<comment type="catalytic activity">
    <reaction evidence="9 10">
        <text>tRNA(Tyr) + L-tyrosine + ATP = L-tyrosyl-tRNA(Tyr) + AMP + diphosphate + H(+)</text>
        <dbReference type="Rhea" id="RHEA:10220"/>
        <dbReference type="Rhea" id="RHEA-COMP:9706"/>
        <dbReference type="Rhea" id="RHEA-COMP:9707"/>
        <dbReference type="ChEBI" id="CHEBI:15378"/>
        <dbReference type="ChEBI" id="CHEBI:30616"/>
        <dbReference type="ChEBI" id="CHEBI:33019"/>
        <dbReference type="ChEBI" id="CHEBI:58315"/>
        <dbReference type="ChEBI" id="CHEBI:78442"/>
        <dbReference type="ChEBI" id="CHEBI:78536"/>
        <dbReference type="ChEBI" id="CHEBI:456215"/>
        <dbReference type="EC" id="6.1.1.1"/>
    </reaction>
</comment>
<dbReference type="Pfam" id="PF01479">
    <property type="entry name" value="S4"/>
    <property type="match status" value="1"/>
</dbReference>
<keyword evidence="8 10" id="KW-0030">Aminoacyl-tRNA synthetase</keyword>
<protein>
    <recommendedName>
        <fullName evidence="10">Tyrosine--tRNA ligase</fullName>
        <ecNumber evidence="10">6.1.1.1</ecNumber>
    </recommendedName>
    <alternativeName>
        <fullName evidence="10">Tyrosyl-tRNA synthetase</fullName>
        <shortName evidence="10">TyrRS</shortName>
    </alternativeName>
</protein>
<dbReference type="GO" id="GO:0003723">
    <property type="term" value="F:RNA binding"/>
    <property type="evidence" value="ECO:0007669"/>
    <property type="project" value="UniProtKB-KW"/>
</dbReference>
<evidence type="ECO:0000313" key="14">
    <source>
        <dbReference type="Proteomes" id="UP000679779"/>
    </source>
</evidence>
<evidence type="ECO:0000256" key="8">
    <source>
        <dbReference type="ARBA" id="ARBA00023146"/>
    </source>
</evidence>
<dbReference type="CDD" id="cd00165">
    <property type="entry name" value="S4"/>
    <property type="match status" value="1"/>
</dbReference>
<dbReference type="GO" id="GO:0005524">
    <property type="term" value="F:ATP binding"/>
    <property type="evidence" value="ECO:0007669"/>
    <property type="project" value="UniProtKB-UniRule"/>
</dbReference>
<evidence type="ECO:0000256" key="9">
    <source>
        <dbReference type="ARBA" id="ARBA00048248"/>
    </source>
</evidence>
<keyword evidence="5 10" id="KW-0067">ATP-binding</keyword>
<dbReference type="Gene3D" id="1.10.240.10">
    <property type="entry name" value="Tyrosyl-Transfer RNA Synthetase"/>
    <property type="match status" value="1"/>
</dbReference>
<evidence type="ECO:0000313" key="13">
    <source>
        <dbReference type="EMBL" id="GIO34561.1"/>
    </source>
</evidence>
<dbReference type="InterPro" id="IPR024108">
    <property type="entry name" value="Tyr-tRNA-ligase_bac_2"/>
</dbReference>
<sequence>MDLWEQLSEAQKREVHRQLDIIRRGAADIIPEETLIQKITSSVLTGKPLKVKLGLDPSAPDVHVGHTVVLHKLRQFQDLGHEVQLIIGDFTGRIGDPTGKSETRKQLSEEDVKRNAASYKKQLYKILDPEKTKFHFNSTWLQKMNFEQVLLLAGKATVARMLERDDFAKRYGTNHPIHLHEFFYPLMQGYDSVALESDIELGGTDQTFNILMGRTLQHAYGFEHGQAAILMPILEGLDGTQKMSKSLGNYIGIDDSPNEMFGKTMSVSDELMLKYYELTTALPNDELLQLKEGLAKGKIHPRDAKIRLAKEYVCMYHGKEAAELAEQHFSAVFRNRSFPEHIDEFRISPNLMEDGCIQVCKLLVTLGFASSNSEARRSVVQGAVKLNGARISDPYVRIELHSGDIMQSGKRKFAKIVISEGGMDTY</sequence>
<feature type="binding site" evidence="10">
    <location>
        <position position="245"/>
    </location>
    <ligand>
        <name>ATP</name>
        <dbReference type="ChEBI" id="CHEBI:30616"/>
    </ligand>
</feature>
<dbReference type="GO" id="GO:0006437">
    <property type="term" value="P:tyrosyl-tRNA aminoacylation"/>
    <property type="evidence" value="ECO:0007669"/>
    <property type="project" value="UniProtKB-UniRule"/>
</dbReference>
<dbReference type="EMBL" id="BORQ01000011">
    <property type="protein sequence ID" value="GIO34561.1"/>
    <property type="molecule type" value="Genomic_DNA"/>
</dbReference>
<comment type="subunit">
    <text evidence="1 10">Homodimer.</text>
</comment>